<dbReference type="InterPro" id="IPR000836">
    <property type="entry name" value="PRTase_dom"/>
</dbReference>
<dbReference type="InterPro" id="IPR029057">
    <property type="entry name" value="PRTase-like"/>
</dbReference>
<evidence type="ECO:0000256" key="2">
    <source>
        <dbReference type="ARBA" id="ARBA00022962"/>
    </source>
</evidence>
<comment type="caution">
    <text evidence="4">The sequence shown here is derived from an EMBL/GenBank/DDBJ whole genome shotgun (WGS) entry which is preliminary data.</text>
</comment>
<accession>A0A2S7IM13</accession>
<dbReference type="InterPro" id="IPR029055">
    <property type="entry name" value="Ntn_hydrolases_N"/>
</dbReference>
<protein>
    <submittedName>
        <fullName evidence="4">Amidophosphoribosyltransferase</fullName>
    </submittedName>
</protein>
<dbReference type="CDD" id="cd06223">
    <property type="entry name" value="PRTases_typeI"/>
    <property type="match status" value="1"/>
</dbReference>
<keyword evidence="1 4" id="KW-0808">Transferase</keyword>
<dbReference type="PANTHER" id="PTHR11907">
    <property type="entry name" value="AMIDOPHOSPHORIBOSYLTRANSFERASE"/>
    <property type="match status" value="1"/>
</dbReference>
<feature type="domain" description="Glutamine amidotransferase type-2" evidence="3">
    <location>
        <begin position="9"/>
        <end position="304"/>
    </location>
</feature>
<name>A0A2S7IM13_9BACT</name>
<organism evidence="4 5">
    <name type="scientific">Siphonobacter curvatus</name>
    <dbReference type="NCBI Taxonomy" id="2094562"/>
    <lineage>
        <taxon>Bacteria</taxon>
        <taxon>Pseudomonadati</taxon>
        <taxon>Bacteroidota</taxon>
        <taxon>Cytophagia</taxon>
        <taxon>Cytophagales</taxon>
        <taxon>Cytophagaceae</taxon>
        <taxon>Siphonobacter</taxon>
    </lineage>
</organism>
<dbReference type="OrthoDB" id="9801213at2"/>
<keyword evidence="2" id="KW-0315">Glutamine amidotransferase</keyword>
<evidence type="ECO:0000313" key="4">
    <source>
        <dbReference type="EMBL" id="PQA58689.1"/>
    </source>
</evidence>
<keyword evidence="4" id="KW-0328">Glycosyltransferase</keyword>
<dbReference type="AlphaFoldDB" id="A0A2S7IM13"/>
<dbReference type="GO" id="GO:0016757">
    <property type="term" value="F:glycosyltransferase activity"/>
    <property type="evidence" value="ECO:0007669"/>
    <property type="project" value="UniProtKB-KW"/>
</dbReference>
<dbReference type="Gene3D" id="3.60.20.10">
    <property type="entry name" value="Glutamine Phosphoribosylpyrophosphate, subunit 1, domain 1"/>
    <property type="match status" value="1"/>
</dbReference>
<dbReference type="Proteomes" id="UP000239590">
    <property type="component" value="Unassembled WGS sequence"/>
</dbReference>
<evidence type="ECO:0000256" key="1">
    <source>
        <dbReference type="ARBA" id="ARBA00022679"/>
    </source>
</evidence>
<evidence type="ECO:0000313" key="5">
    <source>
        <dbReference type="Proteomes" id="UP000239590"/>
    </source>
</evidence>
<dbReference type="RefSeq" id="WP_094814010.1">
    <property type="nucleotide sequence ID" value="NZ_PTRA01000001.1"/>
</dbReference>
<evidence type="ECO:0000259" key="3">
    <source>
        <dbReference type="PROSITE" id="PS51278"/>
    </source>
</evidence>
<dbReference type="SUPFAM" id="SSF56235">
    <property type="entry name" value="N-terminal nucleophile aminohydrolases (Ntn hydrolases)"/>
    <property type="match status" value="1"/>
</dbReference>
<gene>
    <name evidence="4" type="ORF">C5O19_03220</name>
</gene>
<keyword evidence="5" id="KW-1185">Reference proteome</keyword>
<dbReference type="EMBL" id="PTRA01000001">
    <property type="protein sequence ID" value="PQA58689.1"/>
    <property type="molecule type" value="Genomic_DNA"/>
</dbReference>
<proteinExistence type="predicted"/>
<sequence length="636" mass="73322">MSDEIKHECGIALLRLRKPLQYYIDKYGTPLYAVNKMALLMNKQANRGQDGAGIANIKLNVAPGYRFISRYRSVEAKPIEDIFEKINKKYRKAEKEDSKKYLNAEWLQENYGFTGEVWMGHLRYGTHGKNEIENCHPFLRQNNWRSRNLVVAGNFNMTNVDELFDKLVSLGQHPKDKVDTVTVMEKIGHFLDEEVQRQFDRFKPLFPEDNQQLTSLIEENIDVARMLQRSCRDFDGGYTMCGMLGSGAAFVARDPAGIRPAYYYADDEVIVVASEKPAIKMSFNCDYDEIAEIGPGNALIIDTNGEYREEQFRDPLEKKSCSFERIYFSRASDPDIYRERKNLGKLVLPQILKEIDNDLANTVFSYIPNTAETAFFGLVEGLDEHLVKERKKHIREGVLFEEDLDRLLSFRPRTEKIISKDVKLRTFITNDTHRDEMVSNVYETTFEVIKKKEDTIVLIDDSIVRGTTLERSILRMLDRLEPKKIVIVSSAPQIRYPDCYGIDMSKMKDFVAFRAVLKLLEEENREELLEETLARCKDALENGYATQENYVKALYEPFTDEQISKKIAEIVTPKNCQAEVSIIYQTVDDLHKACPNHTGDWYFTGNYPTPGGNKVVNRAFVNYMIGKGNERAYGAF</sequence>
<dbReference type="PROSITE" id="PS51278">
    <property type="entry name" value="GATASE_TYPE_2"/>
    <property type="match status" value="1"/>
</dbReference>
<dbReference type="SUPFAM" id="SSF53271">
    <property type="entry name" value="PRTase-like"/>
    <property type="match status" value="1"/>
</dbReference>
<reference evidence="5" key="1">
    <citation type="submission" date="2018-02" db="EMBL/GenBank/DDBJ databases">
        <title>Genome sequencing of Solimonas sp. HR-BB.</title>
        <authorList>
            <person name="Lee Y."/>
            <person name="Jeon C.O."/>
        </authorList>
    </citation>
    <scope>NUCLEOTIDE SEQUENCE [LARGE SCALE GENOMIC DNA]</scope>
    <source>
        <strain evidence="5">HR-U</strain>
    </source>
</reference>
<dbReference type="InterPro" id="IPR017932">
    <property type="entry name" value="GATase_2_dom"/>
</dbReference>